<feature type="region of interest" description="Disordered" evidence="1">
    <location>
        <begin position="206"/>
        <end position="283"/>
    </location>
</feature>
<dbReference type="KEGG" id="tad:TRIADDRAFT_51326"/>
<dbReference type="RefSeq" id="XP_002107626.1">
    <property type="nucleotide sequence ID" value="XM_002107590.1"/>
</dbReference>
<dbReference type="Proteomes" id="UP000009022">
    <property type="component" value="Unassembled WGS sequence"/>
</dbReference>
<keyword evidence="3" id="KW-1185">Reference proteome</keyword>
<proteinExistence type="predicted"/>
<evidence type="ECO:0000256" key="1">
    <source>
        <dbReference type="SAM" id="MobiDB-lite"/>
    </source>
</evidence>
<dbReference type="GeneID" id="6748841"/>
<protein>
    <submittedName>
        <fullName evidence="2">Uncharacterized protein</fullName>
    </submittedName>
</protein>
<reference evidence="2 3" key="1">
    <citation type="journal article" date="2008" name="Nature">
        <title>The Trichoplax genome and the nature of placozoans.</title>
        <authorList>
            <person name="Srivastava M."/>
            <person name="Begovic E."/>
            <person name="Chapman J."/>
            <person name="Putnam N.H."/>
            <person name="Hellsten U."/>
            <person name="Kawashima T."/>
            <person name="Kuo A."/>
            <person name="Mitros T."/>
            <person name="Salamov A."/>
            <person name="Carpenter M.L."/>
            <person name="Signorovitch A.Y."/>
            <person name="Moreno M.A."/>
            <person name="Kamm K."/>
            <person name="Grimwood J."/>
            <person name="Schmutz J."/>
            <person name="Shapiro H."/>
            <person name="Grigoriev I.V."/>
            <person name="Buss L.W."/>
            <person name="Schierwater B."/>
            <person name="Dellaporta S.L."/>
            <person name="Rokhsar D.S."/>
        </authorList>
    </citation>
    <scope>NUCLEOTIDE SEQUENCE [LARGE SCALE GENOMIC DNA]</scope>
    <source>
        <strain evidence="2 3">Grell-BS-1999</strain>
    </source>
</reference>
<dbReference type="AlphaFoldDB" id="B3RII1"/>
<accession>B3RII1</accession>
<dbReference type="InParanoid" id="B3RII1"/>
<gene>
    <name evidence="2" type="ORF">TRIADDRAFT_51326</name>
</gene>
<organism evidence="2 3">
    <name type="scientific">Trichoplax adhaerens</name>
    <name type="common">Trichoplax reptans</name>
    <dbReference type="NCBI Taxonomy" id="10228"/>
    <lineage>
        <taxon>Eukaryota</taxon>
        <taxon>Metazoa</taxon>
        <taxon>Placozoa</taxon>
        <taxon>Uniplacotomia</taxon>
        <taxon>Trichoplacea</taxon>
        <taxon>Trichoplacidae</taxon>
        <taxon>Trichoplax</taxon>
    </lineage>
</organism>
<dbReference type="CTD" id="6748841"/>
<evidence type="ECO:0000313" key="3">
    <source>
        <dbReference type="Proteomes" id="UP000009022"/>
    </source>
</evidence>
<dbReference type="EMBL" id="DS985241">
    <property type="protein sequence ID" value="EDV28424.1"/>
    <property type="molecule type" value="Genomic_DNA"/>
</dbReference>
<evidence type="ECO:0000313" key="2">
    <source>
        <dbReference type="EMBL" id="EDV28424.1"/>
    </source>
</evidence>
<name>B3RII1_TRIAD</name>
<sequence length="321" mass="35558">MTNKIYDFLWNNPKYSKLSSPVYWDSTGACRVVSHIFCDKYAGDYPCKIVKDGHSNTSSPEDKTIILQKYGDEDLKIIEVIDQDDRQFYLPMLPDGTTNETIAIRCPSDVFNSNATSKYQDPTKGSIINLQPAKLVISILPTSKSPSTTDGYSNKTTSAKLTSILSDTTPKSDAQTDQIKCINISAHPNNLNSLLLFSKSPKPIPEPTPPFFPIQPVSPNEPQVSESDLSLGQTGRPPTENFPNTADYGHANNHIDPDAMDNYGRPTMLNNHPENNLHGDGENITTTNQSLGCPQCITHHALYKKSGKTTEGDYEEYLLRL</sequence>
<dbReference type="HOGENOM" id="CLU_866953_0_0_1"/>
<feature type="compositionally biased region" description="Polar residues" evidence="1">
    <location>
        <begin position="220"/>
        <end position="233"/>
    </location>
</feature>